<gene>
    <name evidence="2" type="ORF">JQV55_10650</name>
</gene>
<dbReference type="RefSeq" id="WP_203242423.1">
    <property type="nucleotide sequence ID" value="NZ_JAFBRH010000002.1"/>
</dbReference>
<feature type="domain" description="GST N-terminal" evidence="1">
    <location>
        <begin position="1"/>
        <end position="79"/>
    </location>
</feature>
<dbReference type="Proteomes" id="UP000732193">
    <property type="component" value="Unassembled WGS sequence"/>
</dbReference>
<dbReference type="PROSITE" id="PS50404">
    <property type="entry name" value="GST_NTER"/>
    <property type="match status" value="1"/>
</dbReference>
<dbReference type="InterPro" id="IPR036249">
    <property type="entry name" value="Thioredoxin-like_sf"/>
</dbReference>
<keyword evidence="3" id="KW-1185">Reference proteome</keyword>
<evidence type="ECO:0000259" key="1">
    <source>
        <dbReference type="PROSITE" id="PS50404"/>
    </source>
</evidence>
<dbReference type="GO" id="GO:0005737">
    <property type="term" value="C:cytoplasm"/>
    <property type="evidence" value="ECO:0007669"/>
    <property type="project" value="TreeGrafter"/>
</dbReference>
<dbReference type="CDD" id="cd03196">
    <property type="entry name" value="GST_C_5"/>
    <property type="match status" value="1"/>
</dbReference>
<protein>
    <submittedName>
        <fullName evidence="2">Glutathione S-transferase</fullName>
    </submittedName>
</protein>
<dbReference type="PANTHER" id="PTHR43968">
    <property type="match status" value="1"/>
</dbReference>
<evidence type="ECO:0000313" key="2">
    <source>
        <dbReference type="EMBL" id="MBM1714024.1"/>
    </source>
</evidence>
<dbReference type="PROSITE" id="PS51354">
    <property type="entry name" value="GLUTAREDOXIN_2"/>
    <property type="match status" value="1"/>
</dbReference>
<dbReference type="Pfam" id="PF13417">
    <property type="entry name" value="GST_N_3"/>
    <property type="match status" value="1"/>
</dbReference>
<dbReference type="Gene3D" id="3.40.30.10">
    <property type="entry name" value="Glutaredoxin"/>
    <property type="match status" value="1"/>
</dbReference>
<dbReference type="EMBL" id="JAFBRM010000002">
    <property type="protein sequence ID" value="MBM1714024.1"/>
    <property type="molecule type" value="Genomic_DNA"/>
</dbReference>
<dbReference type="AlphaFoldDB" id="A0AAE2VYY6"/>
<dbReference type="SUPFAM" id="SSF47616">
    <property type="entry name" value="GST C-terminal domain-like"/>
    <property type="match status" value="1"/>
</dbReference>
<dbReference type="PANTHER" id="PTHR43968:SF6">
    <property type="entry name" value="GLUTATHIONE S-TRANSFERASE OMEGA"/>
    <property type="match status" value="1"/>
</dbReference>
<dbReference type="Gene3D" id="1.20.1050.10">
    <property type="match status" value="1"/>
</dbReference>
<dbReference type="InterPro" id="IPR050983">
    <property type="entry name" value="GST_Omega/HSP26"/>
</dbReference>
<proteinExistence type="predicted"/>
<accession>A0AAE2VYY6</accession>
<sequence>MPPVLYSFRRCPYAMRARLAIASAGVQVELREILLRDKPQAFLDASPSGTVPSLVLSDQVIDESFDIMLWALNHADPQGWLDMPVDGHALITRVDGPFKTALDRTKYATRYPDEDPKEHRAAAASFLTELDAQIDGHIFGKPTLADFATLPFVRQFAFIDKPWFDAQPWPDLQAWLAAFLASDAFAQIMLKYPPWQSGDAPLLFPD</sequence>
<dbReference type="InterPro" id="IPR004045">
    <property type="entry name" value="Glutathione_S-Trfase_N"/>
</dbReference>
<evidence type="ECO:0000313" key="3">
    <source>
        <dbReference type="Proteomes" id="UP000732193"/>
    </source>
</evidence>
<comment type="caution">
    <text evidence="2">The sequence shown here is derived from an EMBL/GenBank/DDBJ whole genome shotgun (WGS) entry which is preliminary data.</text>
</comment>
<organism evidence="2 3">
    <name type="scientific">Sulfitobacter geojensis</name>
    <dbReference type="NCBI Taxonomy" id="1342299"/>
    <lineage>
        <taxon>Bacteria</taxon>
        <taxon>Pseudomonadati</taxon>
        <taxon>Pseudomonadota</taxon>
        <taxon>Alphaproteobacteria</taxon>
        <taxon>Rhodobacterales</taxon>
        <taxon>Roseobacteraceae</taxon>
        <taxon>Sulfitobacter</taxon>
    </lineage>
</organism>
<dbReference type="SUPFAM" id="SSF52833">
    <property type="entry name" value="Thioredoxin-like"/>
    <property type="match status" value="1"/>
</dbReference>
<dbReference type="Pfam" id="PF13410">
    <property type="entry name" value="GST_C_2"/>
    <property type="match status" value="1"/>
</dbReference>
<name>A0AAE2VYY6_9RHOB</name>
<reference evidence="2 3" key="1">
    <citation type="submission" date="2021-01" db="EMBL/GenBank/DDBJ databases">
        <title>Diatom-associated Roseobacters Show Island Model of Population Structure.</title>
        <authorList>
            <person name="Qu L."/>
            <person name="Feng X."/>
            <person name="Chen Y."/>
            <person name="Li L."/>
            <person name="Wang X."/>
            <person name="Hu Z."/>
            <person name="Wang H."/>
            <person name="Luo H."/>
        </authorList>
    </citation>
    <scope>NUCLEOTIDE SEQUENCE [LARGE SCALE GENOMIC DNA]</scope>
    <source>
        <strain evidence="2 3">TR60-84</strain>
    </source>
</reference>
<dbReference type="InterPro" id="IPR036282">
    <property type="entry name" value="Glutathione-S-Trfase_C_sf"/>
</dbReference>